<dbReference type="InterPro" id="IPR036279">
    <property type="entry name" value="5-3_exonuclease_C_sf"/>
</dbReference>
<dbReference type="GO" id="GO:0003677">
    <property type="term" value="F:DNA binding"/>
    <property type="evidence" value="ECO:0007669"/>
    <property type="project" value="UniProtKB-KW"/>
</dbReference>
<keyword evidence="1" id="KW-0540">Nuclease</keyword>
<evidence type="ECO:0000256" key="3">
    <source>
        <dbReference type="ARBA" id="ARBA00023125"/>
    </source>
</evidence>
<dbReference type="Proteomes" id="UP000740727">
    <property type="component" value="Unassembled WGS sequence"/>
</dbReference>
<dbReference type="EMBL" id="RFXN01000007">
    <property type="protein sequence ID" value="NBR93496.1"/>
    <property type="molecule type" value="Genomic_DNA"/>
</dbReference>
<dbReference type="InterPro" id="IPR029060">
    <property type="entry name" value="PIN-like_dom_sf"/>
</dbReference>
<dbReference type="CDD" id="cd09898">
    <property type="entry name" value="H3TH_53EXO"/>
    <property type="match status" value="1"/>
</dbReference>
<evidence type="ECO:0000256" key="1">
    <source>
        <dbReference type="ARBA" id="ARBA00022722"/>
    </source>
</evidence>
<name>A0A965GBP1_9PROT</name>
<dbReference type="SUPFAM" id="SSF88723">
    <property type="entry name" value="PIN domain-like"/>
    <property type="match status" value="1"/>
</dbReference>
<dbReference type="SMART" id="SM00279">
    <property type="entry name" value="HhH2"/>
    <property type="match status" value="1"/>
</dbReference>
<dbReference type="SUPFAM" id="SSF47807">
    <property type="entry name" value="5' to 3' exonuclease, C-terminal subdomain"/>
    <property type="match status" value="1"/>
</dbReference>
<comment type="caution">
    <text evidence="5">The sequence shown here is derived from an EMBL/GenBank/DDBJ whole genome shotgun (WGS) entry which is preliminary data.</text>
</comment>
<feature type="domain" description="5'-3' exonuclease" evidence="4">
    <location>
        <begin position="1"/>
        <end position="268"/>
    </location>
</feature>
<dbReference type="InterPro" id="IPR020045">
    <property type="entry name" value="DNA_polI_H3TH"/>
</dbReference>
<dbReference type="Gene3D" id="3.40.50.1010">
    <property type="entry name" value="5'-nuclease"/>
    <property type="match status" value="1"/>
</dbReference>
<dbReference type="Pfam" id="PF01367">
    <property type="entry name" value="5_3_exonuc"/>
    <property type="match status" value="1"/>
</dbReference>
<sequence length="302" mass="33023">MILLLDSASLWYRAFYGMPDSLRSPSGQPVNAIRGFLDSVARLTAVYQPKQIVACLDGDWRPTWRTELLPEYKAARDLPSEDSDVLQNEIDLENQTPIILDILDAIGLPVVGIDDYEADDVIATLATREKTKIVIATGDRDLFQLVDDAKPISVAYLAKGISSHELVDLNWISHRYGIPGERYALMALLRGDPSDGLPGVRGIGEKGAAKIVNLFSTVPEIIAAAEGNDARLGNSLAKKILDGRDYLHRAEPVVTCVRDLRLPEIPLQIPKKIADQEKLTQIVNEYGVGTSVGRLLSALSLG</sequence>
<dbReference type="InterPro" id="IPR008918">
    <property type="entry name" value="HhH2"/>
</dbReference>
<evidence type="ECO:0000313" key="5">
    <source>
        <dbReference type="EMBL" id="NBR93496.1"/>
    </source>
</evidence>
<dbReference type="Gene3D" id="1.10.150.20">
    <property type="entry name" value="5' to 3' exonuclease, C-terminal subdomain"/>
    <property type="match status" value="1"/>
</dbReference>
<proteinExistence type="predicted"/>
<organism evidence="5 6">
    <name type="scientific">Candidatus Fonsibacter lacus</name>
    <dbReference type="NCBI Taxonomy" id="2576439"/>
    <lineage>
        <taxon>Bacteria</taxon>
        <taxon>Pseudomonadati</taxon>
        <taxon>Pseudomonadota</taxon>
        <taxon>Alphaproteobacteria</taxon>
        <taxon>Candidatus Pelagibacterales</taxon>
        <taxon>Candidatus Pelagibacterales incertae sedis</taxon>
        <taxon>Candidatus Fonsibacter</taxon>
    </lineage>
</organism>
<dbReference type="Pfam" id="PF02739">
    <property type="entry name" value="5_3_exonuc_N"/>
    <property type="match status" value="1"/>
</dbReference>
<dbReference type="PANTHER" id="PTHR42646">
    <property type="entry name" value="FLAP ENDONUCLEASE XNI"/>
    <property type="match status" value="1"/>
</dbReference>
<keyword evidence="3" id="KW-0238">DNA-binding</keyword>
<dbReference type="PANTHER" id="PTHR42646:SF2">
    <property type="entry name" value="5'-3' EXONUCLEASE FAMILY PROTEIN"/>
    <property type="match status" value="1"/>
</dbReference>
<dbReference type="GO" id="GO:0033567">
    <property type="term" value="P:DNA replication, Okazaki fragment processing"/>
    <property type="evidence" value="ECO:0007669"/>
    <property type="project" value="InterPro"/>
</dbReference>
<gene>
    <name evidence="5" type="ORF">EBT44_01335</name>
</gene>
<dbReference type="SMART" id="SM00475">
    <property type="entry name" value="53EXOc"/>
    <property type="match status" value="1"/>
</dbReference>
<dbReference type="CDD" id="cd09859">
    <property type="entry name" value="PIN_53EXO"/>
    <property type="match status" value="1"/>
</dbReference>
<dbReference type="AlphaFoldDB" id="A0A965GBP1"/>
<evidence type="ECO:0000256" key="2">
    <source>
        <dbReference type="ARBA" id="ARBA00022801"/>
    </source>
</evidence>
<keyword evidence="5" id="KW-0269">Exonuclease</keyword>
<dbReference type="InterPro" id="IPR020046">
    <property type="entry name" value="5-3_exonucl_a-hlix_arch_N"/>
</dbReference>
<protein>
    <submittedName>
        <fullName evidence="5">5'-3' exonuclease</fullName>
    </submittedName>
</protein>
<dbReference type="GO" id="GO:0008409">
    <property type="term" value="F:5'-3' exonuclease activity"/>
    <property type="evidence" value="ECO:0007669"/>
    <property type="project" value="InterPro"/>
</dbReference>
<evidence type="ECO:0000313" key="6">
    <source>
        <dbReference type="Proteomes" id="UP000740727"/>
    </source>
</evidence>
<dbReference type="InterPro" id="IPR002421">
    <property type="entry name" value="5-3_exonuclease"/>
</dbReference>
<dbReference type="InterPro" id="IPR038969">
    <property type="entry name" value="FEN"/>
</dbReference>
<evidence type="ECO:0000259" key="4">
    <source>
        <dbReference type="SMART" id="SM00475"/>
    </source>
</evidence>
<reference evidence="5" key="1">
    <citation type="submission" date="2018-10" db="EMBL/GenBank/DDBJ databases">
        <title>Iterative Subtractive Binning of Freshwater Chronoseries Metagenomes Recovers Nearly Complete Genomes from over Four Hundred Novel Species.</title>
        <authorList>
            <person name="Rodriguez-R L.M."/>
            <person name="Tsementzi D."/>
            <person name="Luo C."/>
            <person name="Konstantinidis K.T."/>
        </authorList>
    </citation>
    <scope>NUCLEOTIDE SEQUENCE</scope>
    <source>
        <strain evidence="5">WB5_2A_028</strain>
    </source>
</reference>
<dbReference type="GO" id="GO:0017108">
    <property type="term" value="F:5'-flap endonuclease activity"/>
    <property type="evidence" value="ECO:0007669"/>
    <property type="project" value="InterPro"/>
</dbReference>
<accession>A0A965GBP1</accession>
<keyword evidence="2" id="KW-0378">Hydrolase</keyword>